<reference evidence="1 2" key="1">
    <citation type="journal article" date="2013" name="BMC Genomics">
        <title>Comparative genomics reveals distinct host-interacting traits of three major human-associated propionibacteria.</title>
        <authorList>
            <person name="Mak T.N."/>
            <person name="Schmid M."/>
            <person name="Brzuszkiewicz E."/>
            <person name="Zeng G."/>
            <person name="Meyer R."/>
            <person name="Sfanos K.S."/>
            <person name="Brinkmann V."/>
            <person name="Meyer T.F."/>
            <person name="Bruggemann H."/>
        </authorList>
    </citation>
    <scope>NUCLEOTIDE SEQUENCE [LARGE SCALE GENOMIC DNA]</scope>
    <source>
        <strain evidence="1 2">TM11</strain>
    </source>
</reference>
<name>A0ACB4UMY7_9ACTN</name>
<accession>A0ACB4UMY7</accession>
<protein>
    <submittedName>
        <fullName evidence="1">PHP domain-containing protein</fullName>
    </submittedName>
</protein>
<evidence type="ECO:0000313" key="1">
    <source>
        <dbReference type="EMBL" id="ERF65007.1"/>
    </source>
</evidence>
<evidence type="ECO:0000313" key="2">
    <source>
        <dbReference type="Proteomes" id="UP000053711"/>
    </source>
</evidence>
<keyword evidence="2" id="KW-1185">Reference proteome</keyword>
<comment type="caution">
    <text evidence="1">The sequence shown here is derived from an EMBL/GenBank/DDBJ whole genome shotgun (WGS) entry which is preliminary data.</text>
</comment>
<organism evidence="1 2">
    <name type="scientific">Cutibacterium granulosum TM11</name>
    <dbReference type="NCBI Taxonomy" id="1292373"/>
    <lineage>
        <taxon>Bacteria</taxon>
        <taxon>Bacillati</taxon>
        <taxon>Actinomycetota</taxon>
        <taxon>Actinomycetes</taxon>
        <taxon>Propionibacteriales</taxon>
        <taxon>Propionibacteriaceae</taxon>
        <taxon>Cutibacterium</taxon>
    </lineage>
</organism>
<dbReference type="Proteomes" id="UP000053711">
    <property type="component" value="Unassembled WGS sequence"/>
</dbReference>
<proteinExistence type="predicted"/>
<sequence>MHHHDDIRLSDDDLQIQREVGDAELAGMGITRRTVLQTGLAALAAAGIAEIAPSRPANAAVPQSGPADPSPDSLTWLVGDHHVHTQWSYDAKYRIADQLDAAQHHGCDWIAFTEHPRDFHADAGVLTSHDLIAAERRRRPDMLIFQGIEWYIPAAEHGTVLVHGKDEAEILRQFELVFDGYLNGWQDTPANSPEQTEQTRKAAAAIAWLGQMKKDGRIDDALVLANHPMRKGIDGPDEIRQWNDADPDIMIGMEGAPGAQGYGYGRNVGDGDRRGEYVNKPKADSWPGYTTDMMRTYGGWDWLTATVGGFWDSMLAEGRRFFITANSDAHLYVWHTWRLGDYPDRAPFNQNVKEDVKMTALGGRRPDPIDTRTEQTAGPLLVRDSHGHPAIAGDIVGNDLAARDWTQALATRDQGSTMDTQGGSDFWPGQFTRIHTGVTERSYRGVMEALRSGRVWADHGHLLAGLDVRATAPGQDDAVTLGGELVVHPGDDVTITMTVTPTTEPTRHIRMDPASAESTDPRVGVDTMPQVAFIDIIGGPITGAATDPQTLRAPRTTVLKSFDTRGRTGRFTLTHTFAHVTESFYVRFRGSDGRQNGAGYHGAQVDPRGPVMGGERAREADPWKDLWFYANPIFISVDTESSPSPSQPAHGSAAPSPSTGVSPSPSHSGDAPSPRMSPQPTASASQASSPATDPTQGARNTTSSSSSSTTIGGDTFGDQQPRQLPDTGQ</sequence>
<dbReference type="EMBL" id="AOST01000056">
    <property type="protein sequence ID" value="ERF65007.1"/>
    <property type="molecule type" value="Genomic_DNA"/>
</dbReference>
<gene>
    <name evidence="1" type="ORF">H640_06335</name>
</gene>